<evidence type="ECO:0000256" key="1">
    <source>
        <dbReference type="SAM" id="SignalP"/>
    </source>
</evidence>
<dbReference type="InterPro" id="IPR011042">
    <property type="entry name" value="6-blade_b-propeller_TolB-like"/>
</dbReference>
<dbReference type="InterPro" id="IPR011659">
    <property type="entry name" value="WD40"/>
</dbReference>
<dbReference type="InterPro" id="IPR011990">
    <property type="entry name" value="TPR-like_helical_dom_sf"/>
</dbReference>
<dbReference type="Pfam" id="PF07676">
    <property type="entry name" value="PD40"/>
    <property type="match status" value="2"/>
</dbReference>
<dbReference type="SUPFAM" id="SSF82171">
    <property type="entry name" value="DPP6 N-terminal domain-like"/>
    <property type="match status" value="1"/>
</dbReference>
<sequence>MKTTILALLIASLTGLCQAQNYKKRADNYYKYYNYEKALKDYGRLWRKDKDNIELLEKIISCYIKDNTLKDEALPYIERLLELKPNNLEAKFNKALVLFHSHKFDEAYSILQEIEPIAGSTIDLLKQITTLKSNINNAKLLISHALDVKFINLGNEINTTRNEVSPYISADEQSLFYSSDKRYNSYAGIYYYNICVAEKQALNFEKGKTIGSQLNSIFDEMVAGITPDGSQLFAFHNREGDETMGYSSYIGNHRFEPLANFGPPLDAKGSEYGMWMTAGKDTILFASENQQGNTDIYYAIKLPTGEWGEARELPGQVNSSTHNENFPVLAHNGQRIYFSSDNLRSMGGYDLFYADWDSNKREWGTPINMGYPINDTYHNYNISWVEDERFAYVSAIRPEGAGKYDIYKVVFNQTLPYTAVIKANIRIRKDRKVQIPDFSPNISVTDTLDNLIGSYKPTKDSADFVLALTAGTYKIHVTHEQITPLEYLLIIPDNRYVSVADRLQLIVVPKPADITVK</sequence>
<dbReference type="Gene3D" id="2.120.10.30">
    <property type="entry name" value="TolB, C-terminal domain"/>
    <property type="match status" value="1"/>
</dbReference>
<evidence type="ECO:0000313" key="3">
    <source>
        <dbReference type="Proteomes" id="UP000721861"/>
    </source>
</evidence>
<dbReference type="Proteomes" id="UP000721861">
    <property type="component" value="Unassembled WGS sequence"/>
</dbReference>
<keyword evidence="1" id="KW-0732">Signal</keyword>
<comment type="caution">
    <text evidence="2">The sequence shown here is derived from an EMBL/GenBank/DDBJ whole genome shotgun (WGS) entry which is preliminary data.</text>
</comment>
<reference evidence="2 3" key="1">
    <citation type="journal article" date="2014" name="Int. J. Syst. Evol. Microbiol.">
        <title>Carboxylicivirga gen. nov. in the family Marinilabiliaceae with two novel species, Carboxylicivirga mesophila sp. nov. and Carboxylicivirga taeanensis sp. nov., and reclassification of Cytophaga fermentans as Saccharicrinis fermentans gen. nov., comb. nov.</title>
        <authorList>
            <person name="Yang S.H."/>
            <person name="Seo H.S."/>
            <person name="Woo J.H."/>
            <person name="Oh H.M."/>
            <person name="Jang H."/>
            <person name="Lee J.H."/>
            <person name="Kim S.J."/>
            <person name="Kwon K.K."/>
        </authorList>
    </citation>
    <scope>NUCLEOTIDE SEQUENCE [LARGE SCALE GENOMIC DNA]</scope>
    <source>
        <strain evidence="2 3">JCM 18290</strain>
    </source>
</reference>
<organism evidence="2 3">
    <name type="scientific">Carboxylicivirga mesophila</name>
    <dbReference type="NCBI Taxonomy" id="1166478"/>
    <lineage>
        <taxon>Bacteria</taxon>
        <taxon>Pseudomonadati</taxon>
        <taxon>Bacteroidota</taxon>
        <taxon>Bacteroidia</taxon>
        <taxon>Marinilabiliales</taxon>
        <taxon>Marinilabiliaceae</taxon>
        <taxon>Carboxylicivirga</taxon>
    </lineage>
</organism>
<protein>
    <submittedName>
        <fullName evidence="2">PD40 domain-containing protein</fullName>
    </submittedName>
</protein>
<dbReference type="SUPFAM" id="SSF48452">
    <property type="entry name" value="TPR-like"/>
    <property type="match status" value="1"/>
</dbReference>
<proteinExistence type="predicted"/>
<name>A0ABS5KDY6_9BACT</name>
<evidence type="ECO:0000313" key="2">
    <source>
        <dbReference type="EMBL" id="MBS2213246.1"/>
    </source>
</evidence>
<dbReference type="RefSeq" id="WP_212230298.1">
    <property type="nucleotide sequence ID" value="NZ_JAGUCN010000024.1"/>
</dbReference>
<feature type="signal peptide" evidence="1">
    <location>
        <begin position="1"/>
        <end position="19"/>
    </location>
</feature>
<dbReference type="Gene3D" id="1.25.40.10">
    <property type="entry name" value="Tetratricopeptide repeat domain"/>
    <property type="match status" value="1"/>
</dbReference>
<accession>A0ABS5KDY6</accession>
<feature type="chain" id="PRO_5046464901" evidence="1">
    <location>
        <begin position="20"/>
        <end position="517"/>
    </location>
</feature>
<dbReference type="EMBL" id="JAGUCN010000024">
    <property type="protein sequence ID" value="MBS2213246.1"/>
    <property type="molecule type" value="Genomic_DNA"/>
</dbReference>
<keyword evidence="3" id="KW-1185">Reference proteome</keyword>
<gene>
    <name evidence="2" type="ORF">KEM09_17665</name>
</gene>